<name>A0AB36TDI0_ACETH</name>
<feature type="transmembrane region" description="Helical" evidence="3">
    <location>
        <begin position="81"/>
        <end position="100"/>
    </location>
</feature>
<dbReference type="RefSeq" id="WP_003516145.1">
    <property type="nucleotide sequence ID" value="NZ_CP013828.1"/>
</dbReference>
<keyword evidence="1 3" id="KW-0812">Transmembrane</keyword>
<accession>A0AB36TDI0</accession>
<protein>
    <submittedName>
        <fullName evidence="4">Membrane protein</fullName>
    </submittedName>
</protein>
<dbReference type="Gene3D" id="1.10.1760.20">
    <property type="match status" value="1"/>
</dbReference>
<dbReference type="EMBL" id="PDBW01000001">
    <property type="protein sequence ID" value="PFH01984.1"/>
    <property type="molecule type" value="Genomic_DNA"/>
</dbReference>
<evidence type="ECO:0000313" key="5">
    <source>
        <dbReference type="Proteomes" id="UP000223596"/>
    </source>
</evidence>
<evidence type="ECO:0000256" key="3">
    <source>
        <dbReference type="SAM" id="Phobius"/>
    </source>
</evidence>
<feature type="transmembrane region" description="Helical" evidence="3">
    <location>
        <begin position="155"/>
        <end position="172"/>
    </location>
</feature>
<dbReference type="AlphaFoldDB" id="A0AB36TDI0"/>
<dbReference type="PANTHER" id="PTHR37815">
    <property type="entry name" value="UPF0397 PROTEIN BC_2624-RELATED"/>
    <property type="match status" value="1"/>
</dbReference>
<proteinExistence type="predicted"/>
<keyword evidence="2 3" id="KW-1133">Transmembrane helix</keyword>
<organism evidence="4 5">
    <name type="scientific">Acetivibrio thermocellus AD2</name>
    <dbReference type="NCBI Taxonomy" id="1138384"/>
    <lineage>
        <taxon>Bacteria</taxon>
        <taxon>Bacillati</taxon>
        <taxon>Bacillota</taxon>
        <taxon>Clostridia</taxon>
        <taxon>Eubacteriales</taxon>
        <taxon>Oscillospiraceae</taxon>
        <taxon>Acetivibrio</taxon>
    </lineage>
</organism>
<feature type="transmembrane region" description="Helical" evidence="3">
    <location>
        <begin position="112"/>
        <end position="135"/>
    </location>
</feature>
<reference evidence="4 5" key="1">
    <citation type="submission" date="2017-09" db="EMBL/GenBank/DDBJ databases">
        <title>Evaluation of Pacific Biosciences Sequencing Technology to Finishing C. thermocellum Genome Sequences.</title>
        <authorList>
            <person name="Brown S."/>
        </authorList>
    </citation>
    <scope>NUCLEOTIDE SEQUENCE [LARGE SCALE GENOMIC DNA]</scope>
    <source>
        <strain evidence="4 5">AD2</strain>
    </source>
</reference>
<gene>
    <name evidence="4" type="ORF">M972_11745</name>
</gene>
<comment type="caution">
    <text evidence="4">The sequence shown here is derived from an EMBL/GenBank/DDBJ whole genome shotgun (WGS) entry which is preliminary data.</text>
</comment>
<evidence type="ECO:0000313" key="4">
    <source>
        <dbReference type="EMBL" id="PFH01984.1"/>
    </source>
</evidence>
<evidence type="ECO:0000256" key="1">
    <source>
        <dbReference type="ARBA" id="ARBA00022692"/>
    </source>
</evidence>
<sequence>MNNSSRINATRKIAVNGMMIALVFLATYVTKIPTAVGPFNLGDSVIIIAAVLLGRKSGFLAGAIGSSVADIAMGYQHFAPVTFVVKGFEGFVAGLVVHVLSKRFKEKYHVTFLIASIAGSIVMVLGYFFAELYVMRLFDETMGLAAALRGLPVNLVQGGVCTVVGYLLCVALERFKVTKFIAS</sequence>
<dbReference type="Pfam" id="PF07155">
    <property type="entry name" value="ECF-ribofla_trS"/>
    <property type="match status" value="1"/>
</dbReference>
<evidence type="ECO:0000256" key="2">
    <source>
        <dbReference type="ARBA" id="ARBA00022989"/>
    </source>
</evidence>
<dbReference type="InterPro" id="IPR009825">
    <property type="entry name" value="ECF_substrate-spec-like"/>
</dbReference>
<dbReference type="Proteomes" id="UP000223596">
    <property type="component" value="Unassembled WGS sequence"/>
</dbReference>
<dbReference type="PANTHER" id="PTHR37815:SF3">
    <property type="entry name" value="UPF0397 PROTEIN SPR0429"/>
    <property type="match status" value="1"/>
</dbReference>
<feature type="transmembrane region" description="Helical" evidence="3">
    <location>
        <begin position="12"/>
        <end position="29"/>
    </location>
</feature>
<keyword evidence="3" id="KW-0472">Membrane</keyword>
<dbReference type="GO" id="GO:0016020">
    <property type="term" value="C:membrane"/>
    <property type="evidence" value="ECO:0007669"/>
    <property type="project" value="InterPro"/>
</dbReference>